<keyword evidence="6" id="KW-1185">Reference proteome</keyword>
<dbReference type="EMBL" id="JACSRA010000004">
    <property type="protein sequence ID" value="MBD7910461.1"/>
    <property type="molecule type" value="Genomic_DNA"/>
</dbReference>
<evidence type="ECO:0000259" key="3">
    <source>
        <dbReference type="Pfam" id="PF00675"/>
    </source>
</evidence>
<accession>A0ABR8PQL4</accession>
<dbReference type="PANTHER" id="PTHR11851">
    <property type="entry name" value="METALLOPROTEASE"/>
    <property type="match status" value="1"/>
</dbReference>
<dbReference type="PANTHER" id="PTHR11851:SF49">
    <property type="entry name" value="MITOCHONDRIAL-PROCESSING PEPTIDASE SUBUNIT ALPHA"/>
    <property type="match status" value="1"/>
</dbReference>
<comment type="caution">
    <text evidence="5">The sequence shown here is derived from an EMBL/GenBank/DDBJ whole genome shotgun (WGS) entry which is preliminary data.</text>
</comment>
<dbReference type="InterPro" id="IPR001431">
    <property type="entry name" value="Pept_M16_Zn_BS"/>
</dbReference>
<dbReference type="SUPFAM" id="SSF63411">
    <property type="entry name" value="LuxS/MPP-like metallohydrolase"/>
    <property type="match status" value="2"/>
</dbReference>
<evidence type="ECO:0000256" key="1">
    <source>
        <dbReference type="ARBA" id="ARBA00007261"/>
    </source>
</evidence>
<dbReference type="InterPro" id="IPR050361">
    <property type="entry name" value="MPP/UQCRC_Complex"/>
</dbReference>
<dbReference type="PROSITE" id="PS00143">
    <property type="entry name" value="INSULINASE"/>
    <property type="match status" value="1"/>
</dbReference>
<evidence type="ECO:0000256" key="2">
    <source>
        <dbReference type="RuleBase" id="RU004447"/>
    </source>
</evidence>
<name>A0ABR8PQL4_9CLOT</name>
<feature type="domain" description="Peptidase M16 N-terminal" evidence="3">
    <location>
        <begin position="12"/>
        <end position="160"/>
    </location>
</feature>
<comment type="similarity">
    <text evidence="1 2">Belongs to the peptidase M16 family.</text>
</comment>
<gene>
    <name evidence="5" type="ORF">H9661_03720</name>
</gene>
<dbReference type="InterPro" id="IPR011765">
    <property type="entry name" value="Pept_M16_N"/>
</dbReference>
<dbReference type="Proteomes" id="UP000627781">
    <property type="component" value="Unassembled WGS sequence"/>
</dbReference>
<dbReference type="Pfam" id="PF05193">
    <property type="entry name" value="Peptidase_M16_C"/>
    <property type="match status" value="1"/>
</dbReference>
<dbReference type="InterPro" id="IPR011249">
    <property type="entry name" value="Metalloenz_LuxS/M16"/>
</dbReference>
<feature type="domain" description="Peptidase M16 C-terminal" evidence="4">
    <location>
        <begin position="165"/>
        <end position="338"/>
    </location>
</feature>
<sequence>MYNLYTLKNGLRVVTEKNDSVKSISVGIMVQNGSRNESEELNGISHFIEHMFFKGTTKRNPKEIAASVEDLGGQINAFTSKETTCYYVKNLSTHLDLSLEILSDIILNSKFATEDIEKEKGVVVEEINMSEDNPEDALDDLHSKVAFANSPLSYPILGTKEKVKSFSRESIKDFIKKKYTPHNSVISVCGNFDDGELKLLIEKYFCGWKNDNIYLPSYGSESLQRGTASLDKDIEQLHIGLGLKGLPFGHEKGYALILLSNIFGGGASSVLFQKVREELGLCYNIYCYPQAFQGVGMLNIYTGLSSKYAEKALDVIIKELYKFSKSTITSDVLEMNKEKIKANYILGLESTSSRMFSNAKSVLFKNKISTQDEVIKKIDRVNLEDVEFVLKECFGNGIINSSYVGSNINYNLLDNVIESSIEAYKNSSKKVEV</sequence>
<evidence type="ECO:0000313" key="6">
    <source>
        <dbReference type="Proteomes" id="UP000627781"/>
    </source>
</evidence>
<evidence type="ECO:0000259" key="4">
    <source>
        <dbReference type="Pfam" id="PF05193"/>
    </source>
</evidence>
<protein>
    <submittedName>
        <fullName evidence="5">Insulinase family protein</fullName>
    </submittedName>
</protein>
<dbReference type="InterPro" id="IPR007863">
    <property type="entry name" value="Peptidase_M16_C"/>
</dbReference>
<dbReference type="RefSeq" id="WP_191767744.1">
    <property type="nucleotide sequence ID" value="NZ_JACSRA010000004.1"/>
</dbReference>
<organism evidence="5 6">
    <name type="scientific">Clostridium cibarium</name>
    <dbReference type="NCBI Taxonomy" id="2762247"/>
    <lineage>
        <taxon>Bacteria</taxon>
        <taxon>Bacillati</taxon>
        <taxon>Bacillota</taxon>
        <taxon>Clostridia</taxon>
        <taxon>Eubacteriales</taxon>
        <taxon>Clostridiaceae</taxon>
        <taxon>Clostridium</taxon>
    </lineage>
</organism>
<dbReference type="Gene3D" id="3.30.830.10">
    <property type="entry name" value="Metalloenzyme, LuxS/M16 peptidase-like"/>
    <property type="match status" value="2"/>
</dbReference>
<evidence type="ECO:0000313" key="5">
    <source>
        <dbReference type="EMBL" id="MBD7910461.1"/>
    </source>
</evidence>
<dbReference type="Pfam" id="PF00675">
    <property type="entry name" value="Peptidase_M16"/>
    <property type="match status" value="1"/>
</dbReference>
<proteinExistence type="inferred from homology"/>
<reference evidence="5 6" key="1">
    <citation type="submission" date="2020-08" db="EMBL/GenBank/DDBJ databases">
        <title>A Genomic Blueprint of the Chicken Gut Microbiome.</title>
        <authorList>
            <person name="Gilroy R."/>
            <person name="Ravi A."/>
            <person name="Getino M."/>
            <person name="Pursley I."/>
            <person name="Horton D.L."/>
            <person name="Alikhan N.-F."/>
            <person name="Baker D."/>
            <person name="Gharbi K."/>
            <person name="Hall N."/>
            <person name="Watson M."/>
            <person name="Adriaenssens E.M."/>
            <person name="Foster-Nyarko E."/>
            <person name="Jarju S."/>
            <person name="Secka A."/>
            <person name="Antonio M."/>
            <person name="Oren A."/>
            <person name="Chaudhuri R."/>
            <person name="La Ragione R.M."/>
            <person name="Hildebrand F."/>
            <person name="Pallen M.J."/>
        </authorList>
    </citation>
    <scope>NUCLEOTIDE SEQUENCE [LARGE SCALE GENOMIC DNA]</scope>
    <source>
        <strain evidence="5 6">Sa3CVN1</strain>
    </source>
</reference>